<protein>
    <recommendedName>
        <fullName evidence="3">EVE domain-containing protein</fullName>
    </recommendedName>
</protein>
<gene>
    <name evidence="1" type="ORF">SK803_16090</name>
</gene>
<evidence type="ECO:0000313" key="2">
    <source>
        <dbReference type="Proteomes" id="UP001285521"/>
    </source>
</evidence>
<keyword evidence="2" id="KW-1185">Reference proteome</keyword>
<evidence type="ECO:0000313" key="1">
    <source>
        <dbReference type="EMBL" id="MDX8031746.1"/>
    </source>
</evidence>
<accession>A0ABU4T0Q3</accession>
<proteinExistence type="predicted"/>
<reference evidence="1 2" key="1">
    <citation type="submission" date="2023-11" db="EMBL/GenBank/DDBJ databases">
        <title>Lentzea sokolovensis, sp. nov., Lentzea kristufkii, sp. nov., and Lentzea miocenensis, sp. nov., rare actinobacteria from Sokolov Coal Basin, Miocene lacustrine sediment, Czech Republic.</title>
        <authorList>
            <person name="Lara A."/>
            <person name="Kotroba L."/>
            <person name="Nouioui I."/>
            <person name="Neumann-Schaal M."/>
            <person name="Mast Y."/>
            <person name="Chronakova A."/>
        </authorList>
    </citation>
    <scope>NUCLEOTIDE SEQUENCE [LARGE SCALE GENOMIC DNA]</scope>
    <source>
        <strain evidence="1 2">BCCO 10_0856</strain>
    </source>
</reference>
<comment type="caution">
    <text evidence="1">The sequence shown here is derived from an EMBL/GenBank/DDBJ whole genome shotgun (WGS) entry which is preliminary data.</text>
</comment>
<name>A0ABU4T0Q3_9PSEU</name>
<organism evidence="1 2">
    <name type="scientific">Lentzea miocenica</name>
    <dbReference type="NCBI Taxonomy" id="3095431"/>
    <lineage>
        <taxon>Bacteria</taxon>
        <taxon>Bacillati</taxon>
        <taxon>Actinomycetota</taxon>
        <taxon>Actinomycetes</taxon>
        <taxon>Pseudonocardiales</taxon>
        <taxon>Pseudonocardiaceae</taxon>
        <taxon>Lentzea</taxon>
    </lineage>
</organism>
<dbReference type="RefSeq" id="WP_319966802.1">
    <property type="nucleotide sequence ID" value="NZ_JAXAVW010000012.1"/>
</dbReference>
<dbReference type="Proteomes" id="UP001285521">
    <property type="component" value="Unassembled WGS sequence"/>
</dbReference>
<dbReference type="EMBL" id="JAXAVW010000012">
    <property type="protein sequence ID" value="MDX8031746.1"/>
    <property type="molecule type" value="Genomic_DNA"/>
</dbReference>
<evidence type="ECO:0008006" key="3">
    <source>
        <dbReference type="Google" id="ProtNLM"/>
    </source>
</evidence>
<sequence>MNHWMAYSAPTRPKVHGMPEATAGHMSIWTKAGPGARTAWDREARVGDRVALMRFQHAVFRSSYTPGIVALGEIVLIEHPEEPRTGSTVTVRYDRFFFDRPVPPHRLGASPAFGGFRFNSPHSFVGSTPRQLTAEQWEAIERESSRGRVLRRNRWDLEPGAAVVLSELVDRYGAQFAAADRWGVYENGAFYRRGSLGDSRTPVTVERSRLTPNVFVFADPTLRNAQWNEDGRALEVRVESRLGSLLCSHIETGCGIRVFAVTSSDGSTMRYIGQFVIDQQTAIEAEPRKSNAPGRCYRLLPLGKVSDDSALHPRIVGRQYEQPSSGQTSSESNIVRTISREKLGHANRMHSLLQNQLASFVKEQGLQPLSPTTSDAPFDIAFWLNDRLVLCEVKSLPVTSEVDQLRYGLGQLLEYAHDYMCRGDEVQPVLYVERRPSDRRWEMICSLNGVVLAWPEERGRILASEISTRQEFLGSCG</sequence>